<evidence type="ECO:0000313" key="3">
    <source>
        <dbReference type="EMBL" id="KGJ88822.1"/>
    </source>
</evidence>
<name>A0A099KFN3_COLPS</name>
<sequence length="251" mass="28523">MSYTKEQIQFMGVSLDTSSMESTISRIESSIFAQNFMQHCVVNVAKLVNMQRDTELANSVNSCDLINIDGMGVVWGARSCGHRVPERVAGVDLFHHLLTMSARCEFPVFLLGATEDVVTQTVEVIKTQNPDLKIAGYHHGYFWDDEKAVVEKIQKSGAKLLFIAITSPKKENFINKWQDSLGVNFVMGVGGTFDVVAGKVKRAPVWMQNYGLEWLYRVIQEPGRMWKRYLITNSKFAYLLLKEKLKFKKID</sequence>
<protein>
    <submittedName>
        <fullName evidence="3">Glycosyl transferase, WecB/TagA/CpsF family</fullName>
        <ecNumber evidence="3">2.4.1.187</ecNumber>
    </submittedName>
</protein>
<dbReference type="EMBL" id="JQED01000042">
    <property type="protein sequence ID" value="KGJ88822.1"/>
    <property type="molecule type" value="Genomic_DNA"/>
</dbReference>
<dbReference type="Pfam" id="PF03808">
    <property type="entry name" value="Glyco_tran_WecG"/>
    <property type="match status" value="1"/>
</dbReference>
<dbReference type="GO" id="GO:0047244">
    <property type="term" value="F:N-acetylglucosaminyldiphosphoundecaprenol N-acetyl-beta-D-mannosaminyltransferase activity"/>
    <property type="evidence" value="ECO:0007669"/>
    <property type="project" value="UniProtKB-EC"/>
</dbReference>
<organism evidence="3 4">
    <name type="scientific">Colwellia psychrerythraea</name>
    <name type="common">Vibrio psychroerythus</name>
    <dbReference type="NCBI Taxonomy" id="28229"/>
    <lineage>
        <taxon>Bacteria</taxon>
        <taxon>Pseudomonadati</taxon>
        <taxon>Pseudomonadota</taxon>
        <taxon>Gammaproteobacteria</taxon>
        <taxon>Alteromonadales</taxon>
        <taxon>Colwelliaceae</taxon>
        <taxon>Colwellia</taxon>
    </lineage>
</organism>
<dbReference type="NCBIfam" id="TIGR00696">
    <property type="entry name" value="wecG_tagA_cpsF"/>
    <property type="match status" value="1"/>
</dbReference>
<keyword evidence="2 3" id="KW-0808">Transferase</keyword>
<accession>A0A099KFN3</accession>
<dbReference type="RefSeq" id="WP_317628130.1">
    <property type="nucleotide sequence ID" value="NZ_JQED01000042.1"/>
</dbReference>
<evidence type="ECO:0000313" key="4">
    <source>
        <dbReference type="Proteomes" id="UP000029843"/>
    </source>
</evidence>
<proteinExistence type="predicted"/>
<comment type="caution">
    <text evidence="3">The sequence shown here is derived from an EMBL/GenBank/DDBJ whole genome shotgun (WGS) entry which is preliminary data.</text>
</comment>
<dbReference type="PANTHER" id="PTHR34136">
    <property type="match status" value="1"/>
</dbReference>
<dbReference type="CDD" id="cd06533">
    <property type="entry name" value="Glyco_transf_WecG_TagA"/>
    <property type="match status" value="1"/>
</dbReference>
<evidence type="ECO:0000256" key="2">
    <source>
        <dbReference type="ARBA" id="ARBA00022679"/>
    </source>
</evidence>
<dbReference type="Proteomes" id="UP000029843">
    <property type="component" value="Unassembled WGS sequence"/>
</dbReference>
<dbReference type="PANTHER" id="PTHR34136:SF1">
    <property type="entry name" value="UDP-N-ACETYL-D-MANNOSAMINURONIC ACID TRANSFERASE"/>
    <property type="match status" value="1"/>
</dbReference>
<dbReference type="AlphaFoldDB" id="A0A099KFN3"/>
<reference evidence="3 4" key="1">
    <citation type="submission" date="2014-08" db="EMBL/GenBank/DDBJ databases">
        <title>Genomic and Phenotypic Diversity of Colwellia psychrerythraea strains from Disparate Marine Basins.</title>
        <authorList>
            <person name="Techtmann S.M."/>
            <person name="Stelling S.C."/>
            <person name="Utturkar S.M."/>
            <person name="Alshibli N."/>
            <person name="Harris A."/>
            <person name="Brown S.D."/>
            <person name="Hazen T.C."/>
        </authorList>
    </citation>
    <scope>NUCLEOTIDE SEQUENCE [LARGE SCALE GENOMIC DNA]</scope>
    <source>
        <strain evidence="3 4">ND2E</strain>
    </source>
</reference>
<keyword evidence="1 3" id="KW-0328">Glycosyltransferase</keyword>
<evidence type="ECO:0000256" key="1">
    <source>
        <dbReference type="ARBA" id="ARBA00022676"/>
    </source>
</evidence>
<dbReference type="InterPro" id="IPR004629">
    <property type="entry name" value="WecG_TagA_CpsF"/>
</dbReference>
<dbReference type="PATRIC" id="fig|28229.4.peg.3052"/>
<dbReference type="EC" id="2.4.1.187" evidence="3"/>
<gene>
    <name evidence="3" type="ORF">ND2E_0115</name>
</gene>